<organism evidence="3 4">
    <name type="scientific">Macrophomina phaseolina</name>
    <dbReference type="NCBI Taxonomy" id="35725"/>
    <lineage>
        <taxon>Eukaryota</taxon>
        <taxon>Fungi</taxon>
        <taxon>Dikarya</taxon>
        <taxon>Ascomycota</taxon>
        <taxon>Pezizomycotina</taxon>
        <taxon>Dothideomycetes</taxon>
        <taxon>Dothideomycetes incertae sedis</taxon>
        <taxon>Botryosphaeriales</taxon>
        <taxon>Botryosphaeriaceae</taxon>
        <taxon>Macrophomina</taxon>
    </lineage>
</organism>
<accession>A0ABQ8FRI6</accession>
<evidence type="ECO:0000256" key="1">
    <source>
        <dbReference type="SAM" id="Coils"/>
    </source>
</evidence>
<proteinExistence type="predicted"/>
<keyword evidence="1" id="KW-0175">Coiled coil</keyword>
<feature type="compositionally biased region" description="Polar residues" evidence="2">
    <location>
        <begin position="164"/>
        <end position="178"/>
    </location>
</feature>
<feature type="coiled-coil region" evidence="1">
    <location>
        <begin position="363"/>
        <end position="392"/>
    </location>
</feature>
<gene>
    <name evidence="3" type="ORF">B0J12DRAFT_705668</name>
</gene>
<comment type="caution">
    <text evidence="3">The sequence shown here is derived from an EMBL/GenBank/DDBJ whole genome shotgun (WGS) entry which is preliminary data.</text>
</comment>
<sequence length="422" mass="47272">MGVLFRKTNCIGCIILNFSTNFAPPSLLSYKIVTPSRYDMLVKRYTVILLSHEVDPGSFVEKREMRYESKLLHSAASYVANLGIFSLAAPSTFLTPDFLAREKFKHQYLKCWGYPRFVFVFCKPSKNHHLEPYRSVFIIPKPMIRAGPFPMSLSQQPEFGEGALSSQPPTDGPTKSTVSLRPSLVRLLEVSDPAWQSTQDGSYSGFVQWPCCSRDLSEDHDAACAYPTPQPSMAAGYTDTEPSSILRPCVSIGSHEISPWEYFPVPQRLPENDTPVYYPTQYRGRNPSQNVKPHCEGHQAWQARCSEKTNLQDAGSSESASVSTHTEKPIMGRIGGFMEFTSHGDIMLALQFQQRHNDLCLAYQQVESEIAVNELEAQLHEERVKVARLEAQLNAVYAGLIAPIDGTAFDGQRVAQQSSKLY</sequence>
<evidence type="ECO:0000313" key="3">
    <source>
        <dbReference type="EMBL" id="KAH7016651.1"/>
    </source>
</evidence>
<evidence type="ECO:0000313" key="4">
    <source>
        <dbReference type="Proteomes" id="UP000774617"/>
    </source>
</evidence>
<dbReference type="Proteomes" id="UP000774617">
    <property type="component" value="Unassembled WGS sequence"/>
</dbReference>
<protein>
    <submittedName>
        <fullName evidence="3">Uncharacterized protein</fullName>
    </submittedName>
</protein>
<feature type="region of interest" description="Disordered" evidence="2">
    <location>
        <begin position="157"/>
        <end position="178"/>
    </location>
</feature>
<evidence type="ECO:0000256" key="2">
    <source>
        <dbReference type="SAM" id="MobiDB-lite"/>
    </source>
</evidence>
<name>A0ABQ8FRI6_9PEZI</name>
<dbReference type="EMBL" id="JAGTJR010000074">
    <property type="protein sequence ID" value="KAH7016651.1"/>
    <property type="molecule type" value="Genomic_DNA"/>
</dbReference>
<reference evidence="3 4" key="1">
    <citation type="journal article" date="2021" name="Nat. Commun.">
        <title>Genetic determinants of endophytism in the Arabidopsis root mycobiome.</title>
        <authorList>
            <person name="Mesny F."/>
            <person name="Miyauchi S."/>
            <person name="Thiergart T."/>
            <person name="Pickel B."/>
            <person name="Atanasova L."/>
            <person name="Karlsson M."/>
            <person name="Huettel B."/>
            <person name="Barry K.W."/>
            <person name="Haridas S."/>
            <person name="Chen C."/>
            <person name="Bauer D."/>
            <person name="Andreopoulos W."/>
            <person name="Pangilinan J."/>
            <person name="LaButti K."/>
            <person name="Riley R."/>
            <person name="Lipzen A."/>
            <person name="Clum A."/>
            <person name="Drula E."/>
            <person name="Henrissat B."/>
            <person name="Kohler A."/>
            <person name="Grigoriev I.V."/>
            <person name="Martin F.M."/>
            <person name="Hacquard S."/>
        </authorList>
    </citation>
    <scope>NUCLEOTIDE SEQUENCE [LARGE SCALE GENOMIC DNA]</scope>
    <source>
        <strain evidence="3 4">MPI-SDFR-AT-0080</strain>
    </source>
</reference>
<keyword evidence="4" id="KW-1185">Reference proteome</keyword>